<evidence type="ECO:0000313" key="4">
    <source>
        <dbReference type="EMBL" id="RKP08799.1"/>
    </source>
</evidence>
<protein>
    <submittedName>
        <fullName evidence="4">Uncharacterized protein</fullName>
    </submittedName>
</protein>
<sequence length="261" mass="26939">MVNVALPVAVVAALLLAVTPDGLAQSSASSSSPTSSASSPSATSGPVLVSNQTGLEGASSECLAAFKSSEVQASCANMKGDDKMQMDQMVANMCNSPADGAAGHLCSTDQINKALDILESKCQNELKQPVPAVQTQYVNWLVYTLNSATFCAKAPSGKFCVLEAMSATTSSESTPTCDACTRSRVELMTKWTPSRSPGPAADLLKRQSQPDAETARSCGIKVSAASPPIIARSMWQSVGGQMVGLAATLLAVLCSIMFAPH</sequence>
<evidence type="ECO:0000256" key="2">
    <source>
        <dbReference type="SAM" id="Phobius"/>
    </source>
</evidence>
<keyword evidence="2" id="KW-0812">Transmembrane</keyword>
<feature type="compositionally biased region" description="Low complexity" evidence="1">
    <location>
        <begin position="26"/>
        <end position="44"/>
    </location>
</feature>
<dbReference type="AlphaFoldDB" id="A0A4V1IWU7"/>
<feature type="transmembrane region" description="Helical" evidence="2">
    <location>
        <begin position="238"/>
        <end position="259"/>
    </location>
</feature>
<dbReference type="Proteomes" id="UP000271241">
    <property type="component" value="Unassembled WGS sequence"/>
</dbReference>
<evidence type="ECO:0000256" key="3">
    <source>
        <dbReference type="SAM" id="SignalP"/>
    </source>
</evidence>
<feature type="chain" id="PRO_5020502212" evidence="3">
    <location>
        <begin position="25"/>
        <end position="261"/>
    </location>
</feature>
<keyword evidence="2" id="KW-1133">Transmembrane helix</keyword>
<dbReference type="EMBL" id="KZ992568">
    <property type="protein sequence ID" value="RKP08799.1"/>
    <property type="molecule type" value="Genomic_DNA"/>
</dbReference>
<keyword evidence="3" id="KW-0732">Signal</keyword>
<evidence type="ECO:0000313" key="5">
    <source>
        <dbReference type="Proteomes" id="UP000271241"/>
    </source>
</evidence>
<organism evidence="4 5">
    <name type="scientific">Thamnocephalis sphaerospora</name>
    <dbReference type="NCBI Taxonomy" id="78915"/>
    <lineage>
        <taxon>Eukaryota</taxon>
        <taxon>Fungi</taxon>
        <taxon>Fungi incertae sedis</taxon>
        <taxon>Zoopagomycota</taxon>
        <taxon>Zoopagomycotina</taxon>
        <taxon>Zoopagomycetes</taxon>
        <taxon>Zoopagales</taxon>
        <taxon>Sigmoideomycetaceae</taxon>
        <taxon>Thamnocephalis</taxon>
    </lineage>
</organism>
<feature type="signal peptide" evidence="3">
    <location>
        <begin position="1"/>
        <end position="24"/>
    </location>
</feature>
<keyword evidence="2" id="KW-0472">Membrane</keyword>
<name>A0A4V1IWU7_9FUNG</name>
<evidence type="ECO:0000256" key="1">
    <source>
        <dbReference type="SAM" id="MobiDB-lite"/>
    </source>
</evidence>
<reference evidence="5" key="1">
    <citation type="journal article" date="2018" name="Nat. Microbiol.">
        <title>Leveraging single-cell genomics to expand the fungal tree of life.</title>
        <authorList>
            <person name="Ahrendt S.R."/>
            <person name="Quandt C.A."/>
            <person name="Ciobanu D."/>
            <person name="Clum A."/>
            <person name="Salamov A."/>
            <person name="Andreopoulos B."/>
            <person name="Cheng J.F."/>
            <person name="Woyke T."/>
            <person name="Pelin A."/>
            <person name="Henrissat B."/>
            <person name="Reynolds N.K."/>
            <person name="Benny G.L."/>
            <person name="Smith M.E."/>
            <person name="James T.Y."/>
            <person name="Grigoriev I.V."/>
        </authorList>
    </citation>
    <scope>NUCLEOTIDE SEQUENCE [LARGE SCALE GENOMIC DNA]</scope>
    <source>
        <strain evidence="5">RSA 1356</strain>
    </source>
</reference>
<proteinExistence type="predicted"/>
<feature type="region of interest" description="Disordered" evidence="1">
    <location>
        <begin position="25"/>
        <end position="50"/>
    </location>
</feature>
<gene>
    <name evidence="4" type="ORF">THASP1DRAFT_29400</name>
</gene>
<keyword evidence="5" id="KW-1185">Reference proteome</keyword>
<accession>A0A4V1IWU7</accession>